<sequence length="115" mass="11770">MAQLVEFSLADGGVVLVQAADGTGGVLTRGMDRSGVFARARQSFEEAVGTIQPAVEAVIDQLLTLAERPDDVSVTFGLDLHAEAGAFIAAASTTANFTVTLTWHARAPGPGQSGA</sequence>
<reference evidence="2 3" key="1">
    <citation type="submission" date="2020-08" db="EMBL/GenBank/DDBJ databases">
        <title>Sequencing the genomes of 1000 actinobacteria strains.</title>
        <authorList>
            <person name="Klenk H.-P."/>
        </authorList>
    </citation>
    <scope>NUCLEOTIDE SEQUENCE [LARGE SCALE GENOMIC DNA]</scope>
    <source>
        <strain evidence="2 3">DSM 21065</strain>
    </source>
</reference>
<evidence type="ECO:0000313" key="3">
    <source>
        <dbReference type="Proteomes" id="UP000561726"/>
    </source>
</evidence>
<dbReference type="Proteomes" id="UP000561726">
    <property type="component" value="Unassembled WGS sequence"/>
</dbReference>
<comment type="caution">
    <text evidence="2">The sequence shown here is derived from an EMBL/GenBank/DDBJ whole genome shotgun (WGS) entry which is preliminary data.</text>
</comment>
<protein>
    <recommendedName>
        <fullName evidence="1">Trypsin-co-occurring domain-containing protein</fullName>
    </recommendedName>
</protein>
<dbReference type="AlphaFoldDB" id="A0A7W8ZZ50"/>
<name>A0A7W8ZZ50_9MICO</name>
<dbReference type="InterPro" id="IPR045794">
    <property type="entry name" value="Trypco1"/>
</dbReference>
<gene>
    <name evidence="2" type="ORF">BJ997_003281</name>
</gene>
<evidence type="ECO:0000313" key="2">
    <source>
        <dbReference type="EMBL" id="MBB5642733.1"/>
    </source>
</evidence>
<accession>A0A7W8ZZ50</accession>
<proteinExistence type="predicted"/>
<organism evidence="2 3">
    <name type="scientific">Cryobacterium roopkundense</name>
    <dbReference type="NCBI Taxonomy" id="1001240"/>
    <lineage>
        <taxon>Bacteria</taxon>
        <taxon>Bacillati</taxon>
        <taxon>Actinomycetota</taxon>
        <taxon>Actinomycetes</taxon>
        <taxon>Micrococcales</taxon>
        <taxon>Microbacteriaceae</taxon>
        <taxon>Cryobacterium</taxon>
    </lineage>
</organism>
<feature type="domain" description="Trypsin-co-occurring" evidence="1">
    <location>
        <begin position="7"/>
        <end position="104"/>
    </location>
</feature>
<dbReference type="EMBL" id="JACHBQ010000001">
    <property type="protein sequence ID" value="MBB5642733.1"/>
    <property type="molecule type" value="Genomic_DNA"/>
</dbReference>
<dbReference type="NCBIfam" id="NF041216">
    <property type="entry name" value="CU044_2847_fam"/>
    <property type="match status" value="1"/>
</dbReference>
<evidence type="ECO:0000259" key="1">
    <source>
        <dbReference type="Pfam" id="PF19493"/>
    </source>
</evidence>
<dbReference type="Pfam" id="PF19493">
    <property type="entry name" value="Trypco1"/>
    <property type="match status" value="1"/>
</dbReference>
<dbReference type="RefSeq" id="WP_035835415.1">
    <property type="nucleotide sequence ID" value="NZ_JACHBQ010000001.1"/>
</dbReference>
<dbReference type="OrthoDB" id="4828173at2"/>